<dbReference type="Gene3D" id="1.10.1610.10">
    <property type="match status" value="1"/>
</dbReference>
<evidence type="ECO:0000256" key="8">
    <source>
        <dbReference type="ARBA" id="ARBA00030686"/>
    </source>
</evidence>
<evidence type="ECO:0000256" key="5">
    <source>
        <dbReference type="ARBA" id="ARBA00022573"/>
    </source>
</evidence>
<evidence type="ECO:0000256" key="4">
    <source>
        <dbReference type="ARBA" id="ARBA00015486"/>
    </source>
</evidence>
<proteinExistence type="inferred from homology"/>
<evidence type="ECO:0000256" key="9">
    <source>
        <dbReference type="ARBA" id="ARBA00047340"/>
    </source>
</evidence>
<comment type="catalytic activity">
    <reaction evidence="9 10">
        <text>5,6-dimethylbenzimidazole + nicotinate beta-D-ribonucleotide = alpha-ribazole 5'-phosphate + nicotinate + H(+)</text>
        <dbReference type="Rhea" id="RHEA:11196"/>
        <dbReference type="ChEBI" id="CHEBI:15378"/>
        <dbReference type="ChEBI" id="CHEBI:15890"/>
        <dbReference type="ChEBI" id="CHEBI:32544"/>
        <dbReference type="ChEBI" id="CHEBI:57502"/>
        <dbReference type="ChEBI" id="CHEBI:57918"/>
        <dbReference type="EC" id="2.4.2.21"/>
    </reaction>
</comment>
<accession>A0ABZ0RHD8</accession>
<evidence type="ECO:0000256" key="1">
    <source>
        <dbReference type="ARBA" id="ARBA00005049"/>
    </source>
</evidence>
<keyword evidence="6 10" id="KW-0328">Glycosyltransferase</keyword>
<evidence type="ECO:0000256" key="6">
    <source>
        <dbReference type="ARBA" id="ARBA00022676"/>
    </source>
</evidence>
<dbReference type="InterPro" id="IPR017846">
    <property type="entry name" value="Nict_dMeBzImd_PRibTrfase_bact"/>
</dbReference>
<comment type="function">
    <text evidence="10">Catalyzes the synthesis of alpha-ribazole-5'-phosphate from nicotinate mononucleotide (NAMN) and 5,6-dimethylbenzimidazole (DMB).</text>
</comment>
<evidence type="ECO:0000256" key="3">
    <source>
        <dbReference type="ARBA" id="ARBA00011991"/>
    </source>
</evidence>
<comment type="similarity">
    <text evidence="2 10">Belongs to the CobT family.</text>
</comment>
<reference evidence="11 12" key="1">
    <citation type="submission" date="2023-11" db="EMBL/GenBank/DDBJ databases">
        <title>Coraliomargarita sp. nov., isolated from marine algae.</title>
        <authorList>
            <person name="Lee J.K."/>
            <person name="Baek J.H."/>
            <person name="Kim J.M."/>
            <person name="Choi D.G."/>
            <person name="Jeon C.O."/>
        </authorList>
    </citation>
    <scope>NUCLEOTIDE SEQUENCE [LARGE SCALE GENOMIC DNA]</scope>
    <source>
        <strain evidence="11 12">J2-16</strain>
    </source>
</reference>
<evidence type="ECO:0000256" key="7">
    <source>
        <dbReference type="ARBA" id="ARBA00022679"/>
    </source>
</evidence>
<dbReference type="EMBL" id="CP138858">
    <property type="protein sequence ID" value="WPJ94611.1"/>
    <property type="molecule type" value="Genomic_DNA"/>
</dbReference>
<evidence type="ECO:0000313" key="12">
    <source>
        <dbReference type="Proteomes" id="UP001324993"/>
    </source>
</evidence>
<dbReference type="Proteomes" id="UP001324993">
    <property type="component" value="Chromosome"/>
</dbReference>
<dbReference type="NCBIfam" id="NF000996">
    <property type="entry name" value="PRK00105.1"/>
    <property type="match status" value="1"/>
</dbReference>
<dbReference type="SUPFAM" id="SSF52733">
    <property type="entry name" value="Nicotinate mononucleotide:5,6-dimethylbenzimidazole phosphoribosyltransferase (CobT)"/>
    <property type="match status" value="1"/>
</dbReference>
<dbReference type="RefSeq" id="WP_319831527.1">
    <property type="nucleotide sequence ID" value="NZ_CP138858.1"/>
</dbReference>
<keyword evidence="12" id="KW-1185">Reference proteome</keyword>
<dbReference type="InterPro" id="IPR036087">
    <property type="entry name" value="Nict_dMeBzImd_PRibTrfase_sf"/>
</dbReference>
<dbReference type="EC" id="2.4.2.21" evidence="3 10"/>
<dbReference type="GO" id="GO:0008939">
    <property type="term" value="F:nicotinate-nucleotide-dimethylbenzimidazole phosphoribosyltransferase activity"/>
    <property type="evidence" value="ECO:0007669"/>
    <property type="project" value="UniProtKB-EC"/>
</dbReference>
<keyword evidence="5 10" id="KW-0169">Cobalamin biosynthesis</keyword>
<evidence type="ECO:0000256" key="10">
    <source>
        <dbReference type="HAMAP-Rule" id="MF_00230"/>
    </source>
</evidence>
<dbReference type="PANTHER" id="PTHR43463:SF1">
    <property type="entry name" value="NICOTINATE-NUCLEOTIDE--DIMETHYLBENZIMIDAZOLE PHOSPHORIBOSYLTRANSFERASE"/>
    <property type="match status" value="1"/>
</dbReference>
<comment type="pathway">
    <text evidence="1 10">Nucleoside biosynthesis; alpha-ribazole biosynthesis; alpha-ribazole from 5,6-dimethylbenzimidazole: step 1/2.</text>
</comment>
<dbReference type="InterPro" id="IPR023195">
    <property type="entry name" value="Nict_dMeBzImd_PRibTrfase_N"/>
</dbReference>
<organism evidence="11 12">
    <name type="scientific">Coraliomargarita algicola</name>
    <dbReference type="NCBI Taxonomy" id="3092156"/>
    <lineage>
        <taxon>Bacteria</taxon>
        <taxon>Pseudomonadati</taxon>
        <taxon>Verrucomicrobiota</taxon>
        <taxon>Opitutia</taxon>
        <taxon>Puniceicoccales</taxon>
        <taxon>Coraliomargaritaceae</taxon>
        <taxon>Coraliomargarita</taxon>
    </lineage>
</organism>
<evidence type="ECO:0000256" key="2">
    <source>
        <dbReference type="ARBA" id="ARBA00007110"/>
    </source>
</evidence>
<dbReference type="NCBIfam" id="TIGR03160">
    <property type="entry name" value="cobT_DBIPRT"/>
    <property type="match status" value="1"/>
</dbReference>
<keyword evidence="7 10" id="KW-0808">Transferase</keyword>
<dbReference type="Pfam" id="PF02277">
    <property type="entry name" value="DBI_PRT"/>
    <property type="match status" value="1"/>
</dbReference>
<protein>
    <recommendedName>
        <fullName evidence="4 10">Nicotinate-nucleotide--dimethylbenzimidazole phosphoribosyltransferase</fullName>
        <shortName evidence="10">NN:DBI PRT</shortName>
        <ecNumber evidence="3 10">2.4.2.21</ecNumber>
    </recommendedName>
    <alternativeName>
        <fullName evidence="8 10">N(1)-alpha-phosphoribosyltransferase</fullName>
    </alternativeName>
</protein>
<dbReference type="PANTHER" id="PTHR43463">
    <property type="entry name" value="NICOTINATE-NUCLEOTIDE--DIMETHYLBENZIMIDAZOLE PHOSPHORIBOSYLTRANSFERASE"/>
    <property type="match status" value="1"/>
</dbReference>
<dbReference type="HAMAP" id="MF_00230">
    <property type="entry name" value="CobT"/>
    <property type="match status" value="1"/>
</dbReference>
<feature type="active site" description="Proton acceptor" evidence="10">
    <location>
        <position position="318"/>
    </location>
</feature>
<dbReference type="Gene3D" id="3.40.50.10210">
    <property type="match status" value="1"/>
</dbReference>
<dbReference type="InterPro" id="IPR003200">
    <property type="entry name" value="Nict_dMeBzImd_PRibTrfase"/>
</dbReference>
<dbReference type="CDD" id="cd02439">
    <property type="entry name" value="DMB-PRT_CobT"/>
    <property type="match status" value="1"/>
</dbReference>
<sequence length="359" mass="37199">MTLEETIARIRPVDRSQEASIQSHIDNLTKPQGSLGQLENIAKRYVLASGQGWPSVGKKRVCVFAGDHGMVEAGFTFSEQVVTGQIVRNMLAGGAGINVFSRHVGVEVECIDVGIAADMSDAEGLLDRKVAWGTQNIGKGPAMTMAECEAAVGVGIERAQVAAAEGVTMVATGEMGIGNTTPSSALLAALLPCSVPEATGPGAGFKNADGLRAKIALIEQALEVNRAALDHPLTALAAVGGLEIAALTGLCLGAAEHKMPIVVDGIISSAAALVACRLCPEVADYMFLAHQSADPGHAYFVKGLGLQPILQLDLRLGEGTGSVLAMHLIDAAIKMYTEMASFTAAKVTNPEVNARCYPA</sequence>
<gene>
    <name evidence="10 11" type="primary">cobT</name>
    <name evidence="11" type="ORF">SH580_14340</name>
</gene>
<name>A0ABZ0RHD8_9BACT</name>
<evidence type="ECO:0000313" key="11">
    <source>
        <dbReference type="EMBL" id="WPJ94611.1"/>
    </source>
</evidence>